<dbReference type="OrthoDB" id="9792579at2"/>
<keyword evidence="2" id="KW-1003">Cell membrane</keyword>
<feature type="transmembrane region" description="Helical" evidence="6">
    <location>
        <begin position="255"/>
        <end position="275"/>
    </location>
</feature>
<keyword evidence="3 6" id="KW-0812">Transmembrane</keyword>
<dbReference type="PANTHER" id="PTHR43370">
    <property type="entry name" value="SUGAR ABC TRANSPORTER INTEGRAL MEMBRANE PROTEIN-RELATED"/>
    <property type="match status" value="1"/>
</dbReference>
<accession>A0A1H0U484</accession>
<feature type="transmembrane region" description="Helical" evidence="6">
    <location>
        <begin position="37"/>
        <end position="57"/>
    </location>
</feature>
<keyword evidence="8" id="KW-1185">Reference proteome</keyword>
<feature type="transmembrane region" description="Helical" evidence="6">
    <location>
        <begin position="101"/>
        <end position="119"/>
    </location>
</feature>
<comment type="subcellular location">
    <subcellularLocation>
        <location evidence="1">Cell membrane</location>
        <topology evidence="1">Multi-pass membrane protein</topology>
    </subcellularLocation>
</comment>
<feature type="transmembrane region" description="Helical" evidence="6">
    <location>
        <begin position="205"/>
        <end position="224"/>
    </location>
</feature>
<sequence length="320" mass="33781">MWNTVQQIFPYAVGYTIPLLIVALGALYCERSGIVNVGLEGLMVVGSFAAAFTIVNLQDKLPSSEFGNLAIWLGLLAAIVVGVIFSLLHAFASINLNANQIISGTAINMIAGALTIFLARNITGSGNIRIMRGFSQSDIPVLSDIPIIGDLFFTKTYSSTWLVLGILLISIFILYKTKFGLRLRACGENPQAADSAGINVYRMRYAGVMISGALAGLGGGIILVTYSGEFNGSVAGLGFLALAALIFGQWKPVGILATTLFFGFATTIANVSQVIPSLGSIPPLLLKTFPYVITLVALIIFSKSSQAPKAAGEAFDSGKR</sequence>
<feature type="transmembrane region" description="Helical" evidence="6">
    <location>
        <begin position="69"/>
        <end position="89"/>
    </location>
</feature>
<organism evidence="7 8">
    <name type="scientific">Clostridium gasigenes</name>
    <dbReference type="NCBI Taxonomy" id="94869"/>
    <lineage>
        <taxon>Bacteria</taxon>
        <taxon>Bacillati</taxon>
        <taxon>Bacillota</taxon>
        <taxon>Clostridia</taxon>
        <taxon>Eubacteriales</taxon>
        <taxon>Clostridiaceae</taxon>
        <taxon>Clostridium</taxon>
    </lineage>
</organism>
<proteinExistence type="predicted"/>
<keyword evidence="5 6" id="KW-0472">Membrane</keyword>
<dbReference type="CDD" id="cd06580">
    <property type="entry name" value="TM_PBP1_transp_TpRbsC_like"/>
    <property type="match status" value="1"/>
</dbReference>
<evidence type="ECO:0000256" key="2">
    <source>
        <dbReference type="ARBA" id="ARBA00022475"/>
    </source>
</evidence>
<protein>
    <submittedName>
        <fullName evidence="7">Nucleoside ABC transporter membrane protein</fullName>
    </submittedName>
</protein>
<evidence type="ECO:0000256" key="6">
    <source>
        <dbReference type="SAM" id="Phobius"/>
    </source>
</evidence>
<dbReference type="RefSeq" id="WP_089970978.1">
    <property type="nucleotide sequence ID" value="NZ_FNJM01000009.1"/>
</dbReference>
<dbReference type="InterPro" id="IPR001851">
    <property type="entry name" value="ABC_transp_permease"/>
</dbReference>
<evidence type="ECO:0000256" key="5">
    <source>
        <dbReference type="ARBA" id="ARBA00023136"/>
    </source>
</evidence>
<evidence type="ECO:0000313" key="7">
    <source>
        <dbReference type="EMBL" id="SDP60984.1"/>
    </source>
</evidence>
<dbReference type="AlphaFoldDB" id="A0A1H0U484"/>
<dbReference type="GO" id="GO:0022857">
    <property type="term" value="F:transmembrane transporter activity"/>
    <property type="evidence" value="ECO:0007669"/>
    <property type="project" value="InterPro"/>
</dbReference>
<evidence type="ECO:0000313" key="8">
    <source>
        <dbReference type="Proteomes" id="UP000198597"/>
    </source>
</evidence>
<evidence type="ECO:0000256" key="1">
    <source>
        <dbReference type="ARBA" id="ARBA00004651"/>
    </source>
</evidence>
<feature type="transmembrane region" description="Helical" evidence="6">
    <location>
        <begin position="281"/>
        <end position="301"/>
    </location>
</feature>
<feature type="transmembrane region" description="Helical" evidence="6">
    <location>
        <begin position="12"/>
        <end position="30"/>
    </location>
</feature>
<dbReference type="GO" id="GO:0005886">
    <property type="term" value="C:plasma membrane"/>
    <property type="evidence" value="ECO:0007669"/>
    <property type="project" value="UniProtKB-SubCell"/>
</dbReference>
<dbReference type="EMBL" id="FNJM01000009">
    <property type="protein sequence ID" value="SDP60984.1"/>
    <property type="molecule type" value="Genomic_DNA"/>
</dbReference>
<dbReference type="Pfam" id="PF02653">
    <property type="entry name" value="BPD_transp_2"/>
    <property type="match status" value="1"/>
</dbReference>
<evidence type="ECO:0000256" key="4">
    <source>
        <dbReference type="ARBA" id="ARBA00022989"/>
    </source>
</evidence>
<dbReference type="PANTHER" id="PTHR43370:SF1">
    <property type="entry name" value="GUANOSINE ABC TRANSPORTER PERMEASE PROTEIN NUPQ"/>
    <property type="match status" value="1"/>
</dbReference>
<dbReference type="Proteomes" id="UP000198597">
    <property type="component" value="Unassembled WGS sequence"/>
</dbReference>
<dbReference type="STRING" id="94869.SAMN04488529_10943"/>
<feature type="transmembrane region" description="Helical" evidence="6">
    <location>
        <begin position="230"/>
        <end position="248"/>
    </location>
</feature>
<feature type="transmembrane region" description="Helical" evidence="6">
    <location>
        <begin position="156"/>
        <end position="175"/>
    </location>
</feature>
<gene>
    <name evidence="7" type="ORF">SAMN04488529_10943</name>
</gene>
<keyword evidence="4 6" id="KW-1133">Transmembrane helix</keyword>
<evidence type="ECO:0000256" key="3">
    <source>
        <dbReference type="ARBA" id="ARBA00022692"/>
    </source>
</evidence>
<name>A0A1H0U484_9CLOT</name>
<reference evidence="7 8" key="1">
    <citation type="submission" date="2016-10" db="EMBL/GenBank/DDBJ databases">
        <authorList>
            <person name="de Groot N.N."/>
        </authorList>
    </citation>
    <scope>NUCLEOTIDE SEQUENCE [LARGE SCALE GENOMIC DNA]</scope>
    <source>
        <strain evidence="7 8">DSM 12272</strain>
    </source>
</reference>